<dbReference type="PROSITE" id="PS00629">
    <property type="entry name" value="IMP_1"/>
    <property type="match status" value="1"/>
</dbReference>
<dbReference type="Pfam" id="PF00459">
    <property type="entry name" value="Inositol_P"/>
    <property type="match status" value="1"/>
</dbReference>
<feature type="binding site" evidence="4">
    <location>
        <position position="210"/>
    </location>
    <ligand>
        <name>substrate</name>
    </ligand>
</feature>
<dbReference type="HAMAP" id="MF_02095">
    <property type="entry name" value="CysQ"/>
    <property type="match status" value="1"/>
</dbReference>
<proteinExistence type="inferred from homology"/>
<feature type="binding site" evidence="5">
    <location>
        <position position="210"/>
    </location>
    <ligand>
        <name>Mg(2+)</name>
        <dbReference type="ChEBI" id="CHEBI:18420"/>
        <label>1</label>
        <note>catalytic</note>
    </ligand>
</feature>
<dbReference type="InterPro" id="IPR020583">
    <property type="entry name" value="Inositol_monoP_metal-BS"/>
</dbReference>
<keyword evidence="4" id="KW-1003">Cell membrane</keyword>
<organism evidence="6 7">
    <name type="scientific">Mesonia algae</name>
    <dbReference type="NCBI Taxonomy" id="213248"/>
    <lineage>
        <taxon>Bacteria</taxon>
        <taxon>Pseudomonadati</taxon>
        <taxon>Bacteroidota</taxon>
        <taxon>Flavobacteriia</taxon>
        <taxon>Flavobacteriales</taxon>
        <taxon>Flavobacteriaceae</taxon>
        <taxon>Mesonia</taxon>
    </lineage>
</organism>
<sequence>MEIKKYLPTMIDAARDAGIAILEIYNSDEFETIKNDDELNQADLKAHRAIENKLLETGFPILSEDGEEVSYAERKDWEYYWLVDPLDGTKEFIKKNDEFTVNIALMHNNEPILGVIFSPVLDKLYFGGKEMGAFMDENMDPEHQLKLIKNETDIVRIVTSRSHHNEETKAYISNYENAEVITMGSSLKFMLIADSEADLYPRFSPTMEWDTAAAHAILRGMQLDIVSTENQQPLKYNKEDLLNPSFMVSTLK</sequence>
<evidence type="ECO:0000313" key="6">
    <source>
        <dbReference type="EMBL" id="PZW40757.1"/>
    </source>
</evidence>
<feature type="binding site" evidence="4">
    <location>
        <position position="84"/>
    </location>
    <ligand>
        <name>Mg(2+)</name>
        <dbReference type="ChEBI" id="CHEBI:18420"/>
        <label>2</label>
    </ligand>
</feature>
<dbReference type="Gene3D" id="3.30.540.10">
    <property type="entry name" value="Fructose-1,6-Bisphosphatase, subunit A, domain 1"/>
    <property type="match status" value="1"/>
</dbReference>
<dbReference type="NCBIfam" id="TIGR01331">
    <property type="entry name" value="bisphos_cysQ"/>
    <property type="match status" value="1"/>
</dbReference>
<feature type="binding site" evidence="4">
    <location>
        <position position="87"/>
    </location>
    <ligand>
        <name>Mg(2+)</name>
        <dbReference type="ChEBI" id="CHEBI:18420"/>
        <label>2</label>
    </ligand>
</feature>
<comment type="cofactor">
    <cofactor evidence="4 5">
        <name>Mg(2+)</name>
        <dbReference type="ChEBI" id="CHEBI:18420"/>
    </cofactor>
</comment>
<dbReference type="EMBL" id="QKYV01000004">
    <property type="protein sequence ID" value="PZW40757.1"/>
    <property type="molecule type" value="Genomic_DNA"/>
</dbReference>
<gene>
    <name evidence="4" type="primary">cysQ</name>
    <name evidence="6" type="ORF">LX95_01825</name>
</gene>
<dbReference type="SUPFAM" id="SSF56655">
    <property type="entry name" value="Carbohydrate phosphatase"/>
    <property type="match status" value="1"/>
</dbReference>
<feature type="binding site" evidence="5">
    <location>
        <position position="86"/>
    </location>
    <ligand>
        <name>Mg(2+)</name>
        <dbReference type="ChEBI" id="CHEBI:18420"/>
        <label>1</label>
        <note>catalytic</note>
    </ligand>
</feature>
<comment type="catalytic activity">
    <reaction evidence="1 4">
        <text>adenosine 3',5'-bisphosphate + H2O = AMP + phosphate</text>
        <dbReference type="Rhea" id="RHEA:10040"/>
        <dbReference type="ChEBI" id="CHEBI:15377"/>
        <dbReference type="ChEBI" id="CHEBI:43474"/>
        <dbReference type="ChEBI" id="CHEBI:58343"/>
        <dbReference type="ChEBI" id="CHEBI:456215"/>
        <dbReference type="EC" id="3.1.3.7"/>
    </reaction>
</comment>
<keyword evidence="4" id="KW-0378">Hydrolase</keyword>
<feature type="binding site" evidence="5">
    <location>
        <position position="84"/>
    </location>
    <ligand>
        <name>Mg(2+)</name>
        <dbReference type="ChEBI" id="CHEBI:18420"/>
        <label>1</label>
        <note>catalytic</note>
    </ligand>
</feature>
<dbReference type="PANTHER" id="PTHR43028:SF5">
    <property type="entry name" value="3'(2'),5'-BISPHOSPHATE NUCLEOTIDASE 1"/>
    <property type="match status" value="1"/>
</dbReference>
<protein>
    <recommendedName>
        <fullName evidence="4">3'(2'),5'-bisphosphate nucleotidase CysQ</fullName>
        <ecNumber evidence="4">3.1.3.7</ecNumber>
    </recommendedName>
    <alternativeName>
        <fullName evidence="4">3'(2'),5-bisphosphonucleoside 3'(2')-phosphohydrolase</fullName>
    </alternativeName>
    <alternativeName>
        <fullName evidence="4">3'-phosphoadenosine 5'-phosphate phosphatase</fullName>
        <shortName evidence="4">PAP phosphatase</shortName>
    </alternativeName>
</protein>
<evidence type="ECO:0000256" key="5">
    <source>
        <dbReference type="PIRSR" id="PIRSR600760-2"/>
    </source>
</evidence>
<dbReference type="GO" id="GO:0000287">
    <property type="term" value="F:magnesium ion binding"/>
    <property type="evidence" value="ECO:0007669"/>
    <property type="project" value="UniProtKB-UniRule"/>
</dbReference>
<dbReference type="GO" id="GO:0050427">
    <property type="term" value="P:3'-phosphoadenosine 5'-phosphosulfate metabolic process"/>
    <property type="evidence" value="ECO:0007669"/>
    <property type="project" value="TreeGrafter"/>
</dbReference>
<feature type="binding site" evidence="5">
    <location>
        <position position="87"/>
    </location>
    <ligand>
        <name>Mg(2+)</name>
        <dbReference type="ChEBI" id="CHEBI:18420"/>
        <label>1</label>
        <note>catalytic</note>
    </ligand>
</feature>
<keyword evidence="2 4" id="KW-0479">Metal-binding</keyword>
<evidence type="ECO:0000256" key="4">
    <source>
        <dbReference type="HAMAP-Rule" id="MF_02095"/>
    </source>
</evidence>
<feature type="binding site" evidence="5">
    <location>
        <position position="64"/>
    </location>
    <ligand>
        <name>Mg(2+)</name>
        <dbReference type="ChEBI" id="CHEBI:18420"/>
        <label>1</label>
        <note>catalytic</note>
    </ligand>
</feature>
<dbReference type="CDD" id="cd01638">
    <property type="entry name" value="CysQ"/>
    <property type="match status" value="1"/>
</dbReference>
<dbReference type="InterPro" id="IPR006240">
    <property type="entry name" value="CysQ"/>
</dbReference>
<evidence type="ECO:0000256" key="1">
    <source>
        <dbReference type="ARBA" id="ARBA00001625"/>
    </source>
</evidence>
<dbReference type="EC" id="3.1.3.7" evidence="4"/>
<dbReference type="Gene3D" id="3.40.190.80">
    <property type="match status" value="1"/>
</dbReference>
<feature type="binding site" evidence="4">
    <location>
        <position position="84"/>
    </location>
    <ligand>
        <name>Mg(2+)</name>
        <dbReference type="ChEBI" id="CHEBI:18420"/>
        <label>1</label>
    </ligand>
</feature>
<feature type="binding site" evidence="4">
    <location>
        <position position="64"/>
    </location>
    <ligand>
        <name>Mg(2+)</name>
        <dbReference type="ChEBI" id="CHEBI:18420"/>
        <label>1</label>
    </ligand>
</feature>
<feature type="binding site" evidence="4">
    <location>
        <begin position="86"/>
        <end position="89"/>
    </location>
    <ligand>
        <name>substrate</name>
    </ligand>
</feature>
<dbReference type="GO" id="GO:0005886">
    <property type="term" value="C:plasma membrane"/>
    <property type="evidence" value="ECO:0007669"/>
    <property type="project" value="UniProtKB-SubCell"/>
</dbReference>
<dbReference type="InterPro" id="IPR050725">
    <property type="entry name" value="CysQ/Inositol_MonoPase"/>
</dbReference>
<feature type="binding site" evidence="4">
    <location>
        <position position="64"/>
    </location>
    <ligand>
        <name>substrate</name>
    </ligand>
</feature>
<keyword evidence="7" id="KW-1185">Reference proteome</keyword>
<feature type="binding site" evidence="4">
    <location>
        <position position="86"/>
    </location>
    <ligand>
        <name>Mg(2+)</name>
        <dbReference type="ChEBI" id="CHEBI:18420"/>
        <label>1</label>
    </ligand>
</feature>
<comment type="caution">
    <text evidence="6">The sequence shown here is derived from an EMBL/GenBank/DDBJ whole genome shotgun (WGS) entry which is preliminary data.</text>
</comment>
<dbReference type="InterPro" id="IPR000760">
    <property type="entry name" value="Inositol_monophosphatase-like"/>
</dbReference>
<reference evidence="6 7" key="1">
    <citation type="submission" date="2018-06" db="EMBL/GenBank/DDBJ databases">
        <title>Genomic Encyclopedia of Archaeal and Bacterial Type Strains, Phase II (KMG-II): from individual species to whole genera.</title>
        <authorList>
            <person name="Goeker M."/>
        </authorList>
    </citation>
    <scope>NUCLEOTIDE SEQUENCE [LARGE SCALE GENOMIC DNA]</scope>
    <source>
        <strain evidence="6 7">DSM 15361</strain>
    </source>
</reference>
<comment type="similarity">
    <text evidence="4">Belongs to the inositol monophosphatase superfamily. CysQ family.</text>
</comment>
<evidence type="ECO:0000256" key="2">
    <source>
        <dbReference type="ARBA" id="ARBA00022723"/>
    </source>
</evidence>
<dbReference type="Proteomes" id="UP000249542">
    <property type="component" value="Unassembled WGS sequence"/>
</dbReference>
<keyword evidence="4" id="KW-0472">Membrane</keyword>
<keyword evidence="3 4" id="KW-0460">Magnesium</keyword>
<dbReference type="PANTHER" id="PTHR43028">
    <property type="entry name" value="3'(2'),5'-BISPHOSPHATE NUCLEOTIDASE 1"/>
    <property type="match status" value="1"/>
</dbReference>
<evidence type="ECO:0000313" key="7">
    <source>
        <dbReference type="Proteomes" id="UP000249542"/>
    </source>
</evidence>
<evidence type="ECO:0000256" key="3">
    <source>
        <dbReference type="ARBA" id="ARBA00022842"/>
    </source>
</evidence>
<dbReference type="GO" id="GO:0000103">
    <property type="term" value="P:sulfate assimilation"/>
    <property type="evidence" value="ECO:0007669"/>
    <property type="project" value="TreeGrafter"/>
</dbReference>
<dbReference type="GO" id="GO:0008441">
    <property type="term" value="F:3'(2'),5'-bisphosphate nucleotidase activity"/>
    <property type="evidence" value="ECO:0007669"/>
    <property type="project" value="UniProtKB-UniRule"/>
</dbReference>
<comment type="subcellular location">
    <subcellularLocation>
        <location evidence="4">Cell membrane</location>
        <topology evidence="4">Peripheral membrane protein</topology>
        <orientation evidence="4">Cytoplasmic side</orientation>
    </subcellularLocation>
</comment>
<accession>A0A2W7IN20</accession>
<comment type="function">
    <text evidence="4">Converts adenosine-3',5'-bisphosphate (PAP) to AMP.</text>
</comment>
<feature type="binding site" evidence="4">
    <location>
        <position position="210"/>
    </location>
    <ligand>
        <name>Mg(2+)</name>
        <dbReference type="ChEBI" id="CHEBI:18420"/>
        <label>2</label>
    </ligand>
</feature>
<name>A0A2W7IN20_9FLAO</name>
<dbReference type="RefSeq" id="WP_111541112.1">
    <property type="nucleotide sequence ID" value="NZ_QKYV01000004.1"/>
</dbReference>
<dbReference type="AlphaFoldDB" id="A0A2W7IN20"/>